<reference evidence="1 2" key="1">
    <citation type="submission" date="2016-07" db="EMBL/GenBank/DDBJ databases">
        <title>Genomic analysis of zinc-resistant bacterium Mucilaginibacter pedocola TBZ30.</title>
        <authorList>
            <person name="Huang J."/>
            <person name="Tang J."/>
        </authorList>
    </citation>
    <scope>NUCLEOTIDE SEQUENCE [LARGE SCALE GENOMIC DNA]</scope>
    <source>
        <strain evidence="1 2">TBZ30</strain>
    </source>
</reference>
<evidence type="ECO:0000313" key="2">
    <source>
        <dbReference type="Proteomes" id="UP000189739"/>
    </source>
</evidence>
<proteinExistence type="predicted"/>
<accession>A0A1S9PAM7</accession>
<organism evidence="1 2">
    <name type="scientific">Mucilaginibacter pedocola</name>
    <dbReference type="NCBI Taxonomy" id="1792845"/>
    <lineage>
        <taxon>Bacteria</taxon>
        <taxon>Pseudomonadati</taxon>
        <taxon>Bacteroidota</taxon>
        <taxon>Sphingobacteriia</taxon>
        <taxon>Sphingobacteriales</taxon>
        <taxon>Sphingobacteriaceae</taxon>
        <taxon>Mucilaginibacter</taxon>
    </lineage>
</organism>
<protein>
    <submittedName>
        <fullName evidence="1">Uncharacterized protein</fullName>
    </submittedName>
</protein>
<dbReference type="AlphaFoldDB" id="A0A1S9PAM7"/>
<dbReference type="EMBL" id="MBTF01000034">
    <property type="protein sequence ID" value="OOQ57979.1"/>
    <property type="molecule type" value="Genomic_DNA"/>
</dbReference>
<dbReference type="Proteomes" id="UP000189739">
    <property type="component" value="Unassembled WGS sequence"/>
</dbReference>
<name>A0A1S9PAM7_9SPHI</name>
<keyword evidence="2" id="KW-1185">Reference proteome</keyword>
<gene>
    <name evidence="1" type="ORF">BC343_09925</name>
</gene>
<comment type="caution">
    <text evidence="1">The sequence shown here is derived from an EMBL/GenBank/DDBJ whole genome shotgun (WGS) entry which is preliminary data.</text>
</comment>
<dbReference type="RefSeq" id="WP_078349706.1">
    <property type="nucleotide sequence ID" value="NZ_MBTF01000034.1"/>
</dbReference>
<sequence length="59" mass="6839">MELKSIKKYETFEELKADKQPVTNYEESIKNHKAFEEFIMLLRANIVTMGGDDGAKTEK</sequence>
<evidence type="ECO:0000313" key="1">
    <source>
        <dbReference type="EMBL" id="OOQ57979.1"/>
    </source>
</evidence>